<dbReference type="Pfam" id="PF13302">
    <property type="entry name" value="Acetyltransf_3"/>
    <property type="match status" value="1"/>
</dbReference>
<feature type="domain" description="VOC" evidence="2">
    <location>
        <begin position="194"/>
        <end position="314"/>
    </location>
</feature>
<evidence type="ECO:0008006" key="5">
    <source>
        <dbReference type="Google" id="ProtNLM"/>
    </source>
</evidence>
<evidence type="ECO:0000259" key="1">
    <source>
        <dbReference type="PROSITE" id="PS51186"/>
    </source>
</evidence>
<keyword evidence="4" id="KW-1185">Reference proteome</keyword>
<evidence type="ECO:0000313" key="3">
    <source>
        <dbReference type="EMBL" id="KVP94108.1"/>
    </source>
</evidence>
<dbReference type="PANTHER" id="PTHR43792">
    <property type="entry name" value="GNAT FAMILY, PUTATIVE (AFU_ORTHOLOGUE AFUA_3G00765)-RELATED-RELATED"/>
    <property type="match status" value="1"/>
</dbReference>
<dbReference type="Gene3D" id="3.40.630.30">
    <property type="match status" value="1"/>
</dbReference>
<dbReference type="AlphaFoldDB" id="A0AAW3MQC4"/>
<evidence type="ECO:0000313" key="4">
    <source>
        <dbReference type="Proteomes" id="UP000056453"/>
    </source>
</evidence>
<proteinExistence type="predicted"/>
<name>A0AAW3MQC4_9BURK</name>
<dbReference type="GO" id="GO:0016747">
    <property type="term" value="F:acyltransferase activity, transferring groups other than amino-acyl groups"/>
    <property type="evidence" value="ECO:0007669"/>
    <property type="project" value="InterPro"/>
</dbReference>
<dbReference type="InterPro" id="IPR051531">
    <property type="entry name" value="N-acetyltransferase"/>
</dbReference>
<dbReference type="PROSITE" id="PS51819">
    <property type="entry name" value="VOC"/>
    <property type="match status" value="1"/>
</dbReference>
<dbReference type="Gene3D" id="3.10.180.10">
    <property type="entry name" value="2,3-Dihydroxybiphenyl 1,2-Dioxygenase, domain 1"/>
    <property type="match status" value="1"/>
</dbReference>
<gene>
    <name evidence="3" type="ORF">WJ96_13200</name>
</gene>
<reference evidence="3 4" key="1">
    <citation type="submission" date="2015-11" db="EMBL/GenBank/DDBJ databases">
        <title>Expanding the genomic diversity of Burkholderia species for the development of highly accurate diagnostics.</title>
        <authorList>
            <person name="Sahl J."/>
            <person name="Keim P."/>
            <person name="Wagner D."/>
        </authorList>
    </citation>
    <scope>NUCLEOTIDE SEQUENCE [LARGE SCALE GENOMIC DNA]</scope>
    <source>
        <strain evidence="3 4">MSMB1808WGS</strain>
    </source>
</reference>
<dbReference type="EMBL" id="LPBJ01000074">
    <property type="protein sequence ID" value="KVP94108.1"/>
    <property type="molecule type" value="Genomic_DNA"/>
</dbReference>
<organism evidence="3 4">
    <name type="scientific">Burkholderia ubonensis</name>
    <dbReference type="NCBI Taxonomy" id="101571"/>
    <lineage>
        <taxon>Bacteria</taxon>
        <taxon>Pseudomonadati</taxon>
        <taxon>Pseudomonadota</taxon>
        <taxon>Betaproteobacteria</taxon>
        <taxon>Burkholderiales</taxon>
        <taxon>Burkholderiaceae</taxon>
        <taxon>Burkholderia</taxon>
        <taxon>Burkholderia cepacia complex</taxon>
    </lineage>
</organism>
<dbReference type="Proteomes" id="UP000056453">
    <property type="component" value="Unassembled WGS sequence"/>
</dbReference>
<dbReference type="InterPro" id="IPR029068">
    <property type="entry name" value="Glyas_Bleomycin-R_OHBP_Dase"/>
</dbReference>
<dbReference type="Pfam" id="PF00903">
    <property type="entry name" value="Glyoxalase"/>
    <property type="match status" value="1"/>
</dbReference>
<dbReference type="InterPro" id="IPR037523">
    <property type="entry name" value="VOC_core"/>
</dbReference>
<dbReference type="RefSeq" id="WP_059802605.1">
    <property type="nucleotide sequence ID" value="NZ_LOYM01000041.1"/>
</dbReference>
<dbReference type="InterPro" id="IPR016181">
    <property type="entry name" value="Acyl_CoA_acyltransferase"/>
</dbReference>
<feature type="domain" description="N-acetyltransferase" evidence="1">
    <location>
        <begin position="13"/>
        <end position="180"/>
    </location>
</feature>
<dbReference type="PANTHER" id="PTHR43792:SF1">
    <property type="entry name" value="N-ACETYLTRANSFERASE DOMAIN-CONTAINING PROTEIN"/>
    <property type="match status" value="1"/>
</dbReference>
<sequence length="315" mass="35261">MKTLAEPLQTDRLQLRALCADDAMALFDLFHDPGAMPFWHTPVHRTVDDTRSAIEAMLRPPRACWWAVQTVAAQEPIGFLGFLGFGTIPGFGYAMHPAHRSRGYATEAARAALDFGFRKLDLDRVELWIHEANTASRRLAESLGFARRGCFRQTYPREGRSRETSVYGGTRAQWLARNAPADDRSTAPEYGGPLFYGVEPILEVADVAAAVQFYREQLGFTVEFVFGDPVSHAGLFRGEWSTQGLRLQLTQRGRTSGAPSGALYISAAPRLDMLYDEYRQKDVPIVETLVVQPWGRREFAVRDPDGHLLRFGEPA</sequence>
<dbReference type="SUPFAM" id="SSF55729">
    <property type="entry name" value="Acyl-CoA N-acyltransferases (Nat)"/>
    <property type="match status" value="1"/>
</dbReference>
<dbReference type="SUPFAM" id="SSF54593">
    <property type="entry name" value="Glyoxalase/Bleomycin resistance protein/Dihydroxybiphenyl dioxygenase"/>
    <property type="match status" value="1"/>
</dbReference>
<protein>
    <recommendedName>
        <fullName evidence="5">GNAT family N-acetyltransferase</fullName>
    </recommendedName>
</protein>
<dbReference type="CDD" id="cd04301">
    <property type="entry name" value="NAT_SF"/>
    <property type="match status" value="1"/>
</dbReference>
<accession>A0AAW3MQC4</accession>
<dbReference type="InterPro" id="IPR000182">
    <property type="entry name" value="GNAT_dom"/>
</dbReference>
<dbReference type="PROSITE" id="PS51186">
    <property type="entry name" value="GNAT"/>
    <property type="match status" value="1"/>
</dbReference>
<comment type="caution">
    <text evidence="3">The sequence shown here is derived from an EMBL/GenBank/DDBJ whole genome shotgun (WGS) entry which is preliminary data.</text>
</comment>
<dbReference type="InterPro" id="IPR004360">
    <property type="entry name" value="Glyas_Fos-R_dOase_dom"/>
</dbReference>
<evidence type="ECO:0000259" key="2">
    <source>
        <dbReference type="PROSITE" id="PS51819"/>
    </source>
</evidence>